<reference evidence="3" key="1">
    <citation type="journal article" date="2019" name="Int. J. Syst. Evol. Microbiol.">
        <title>The Global Catalogue of Microorganisms (GCM) 10K type strain sequencing project: providing services to taxonomists for standard genome sequencing and annotation.</title>
        <authorList>
            <consortium name="The Broad Institute Genomics Platform"/>
            <consortium name="The Broad Institute Genome Sequencing Center for Infectious Disease"/>
            <person name="Wu L."/>
            <person name="Ma J."/>
        </authorList>
    </citation>
    <scope>NUCLEOTIDE SEQUENCE [LARGE SCALE GENOMIC DNA]</scope>
    <source>
        <strain evidence="3">JCM 3338</strain>
    </source>
</reference>
<comment type="caution">
    <text evidence="2">The sequence shown here is derived from an EMBL/GenBank/DDBJ whole genome shotgun (WGS) entry which is preliminary data.</text>
</comment>
<evidence type="ECO:0000313" key="3">
    <source>
        <dbReference type="Proteomes" id="UP001597402"/>
    </source>
</evidence>
<dbReference type="SUPFAM" id="SSF46785">
    <property type="entry name" value="Winged helix' DNA-binding domain"/>
    <property type="match status" value="1"/>
</dbReference>
<dbReference type="PRINTS" id="PR00598">
    <property type="entry name" value="HTHMARR"/>
</dbReference>
<keyword evidence="3" id="KW-1185">Reference proteome</keyword>
<feature type="domain" description="HTH marR-type" evidence="1">
    <location>
        <begin position="7"/>
        <end position="146"/>
    </location>
</feature>
<evidence type="ECO:0000259" key="1">
    <source>
        <dbReference type="PROSITE" id="PS50995"/>
    </source>
</evidence>
<gene>
    <name evidence="2" type="ORF">ACFSHS_07860</name>
</gene>
<proteinExistence type="predicted"/>
<dbReference type="Pfam" id="PF01047">
    <property type="entry name" value="MarR"/>
    <property type="match status" value="1"/>
</dbReference>
<name>A0ABW4X7U1_9ACTN</name>
<protein>
    <submittedName>
        <fullName evidence="2">MarR family winged helix-turn-helix transcriptional regulator</fullName>
    </submittedName>
</protein>
<dbReference type="InterPro" id="IPR000835">
    <property type="entry name" value="HTH_MarR-typ"/>
</dbReference>
<dbReference type="PANTHER" id="PTHR33164">
    <property type="entry name" value="TRANSCRIPTIONAL REGULATOR, MARR FAMILY"/>
    <property type="match status" value="1"/>
</dbReference>
<evidence type="ECO:0000313" key="2">
    <source>
        <dbReference type="EMBL" id="MFD2091491.1"/>
    </source>
</evidence>
<dbReference type="RefSeq" id="WP_376873824.1">
    <property type="nucleotide sequence ID" value="NZ_JBHUHP010000008.1"/>
</dbReference>
<dbReference type="Proteomes" id="UP001597402">
    <property type="component" value="Unassembled WGS sequence"/>
</dbReference>
<dbReference type="SMART" id="SM00347">
    <property type="entry name" value="HTH_MARR"/>
    <property type="match status" value="1"/>
</dbReference>
<dbReference type="PANTHER" id="PTHR33164:SF99">
    <property type="entry name" value="MARR FAMILY REGULATORY PROTEIN"/>
    <property type="match status" value="1"/>
</dbReference>
<dbReference type="InterPro" id="IPR036388">
    <property type="entry name" value="WH-like_DNA-bd_sf"/>
</dbReference>
<dbReference type="Gene3D" id="1.10.10.10">
    <property type="entry name" value="Winged helix-like DNA-binding domain superfamily/Winged helix DNA-binding domain"/>
    <property type="match status" value="1"/>
</dbReference>
<dbReference type="PROSITE" id="PS50995">
    <property type="entry name" value="HTH_MARR_2"/>
    <property type="match status" value="1"/>
</dbReference>
<dbReference type="InterPro" id="IPR036390">
    <property type="entry name" value="WH_DNA-bd_sf"/>
</dbReference>
<dbReference type="InterPro" id="IPR039422">
    <property type="entry name" value="MarR/SlyA-like"/>
</dbReference>
<organism evidence="2 3">
    <name type="scientific">Blastococcus deserti</name>
    <dbReference type="NCBI Taxonomy" id="2259033"/>
    <lineage>
        <taxon>Bacteria</taxon>
        <taxon>Bacillati</taxon>
        <taxon>Actinomycetota</taxon>
        <taxon>Actinomycetes</taxon>
        <taxon>Geodermatophilales</taxon>
        <taxon>Geodermatophilaceae</taxon>
        <taxon>Blastococcus</taxon>
    </lineage>
</organism>
<sequence length="175" mass="19489">MTTPWLSRRQLRAWIRLVAVLELLPGVLDAQLRRDAGVNGFDYYVLAMLSEAPGRTLRMTELARQTNATLPRLSHVVDRLEGRGLVERFPCPEDRRATNARLTAAGWRKVQEAAPGHVANVRQHVMDALSDEQVDQLAAIGDAILSRLDPSGAMAATYTRYDERPDPVPHQGTAR</sequence>
<dbReference type="EMBL" id="JBHUHP010000008">
    <property type="protein sequence ID" value="MFD2091491.1"/>
    <property type="molecule type" value="Genomic_DNA"/>
</dbReference>
<accession>A0ABW4X7U1</accession>